<feature type="transmembrane region" description="Helical" evidence="1">
    <location>
        <begin position="292"/>
        <end position="311"/>
    </location>
</feature>
<dbReference type="Proteomes" id="UP001151287">
    <property type="component" value="Unassembled WGS sequence"/>
</dbReference>
<keyword evidence="1" id="KW-0472">Membrane</keyword>
<dbReference type="InterPro" id="IPR007658">
    <property type="entry name" value="DUF594"/>
</dbReference>
<feature type="transmembrane region" description="Helical" evidence="1">
    <location>
        <begin position="331"/>
        <end position="349"/>
    </location>
</feature>
<dbReference type="PANTHER" id="PTHR31325">
    <property type="entry name" value="OS01G0798800 PROTEIN-RELATED"/>
    <property type="match status" value="1"/>
</dbReference>
<evidence type="ECO:0000256" key="1">
    <source>
        <dbReference type="SAM" id="Phobius"/>
    </source>
</evidence>
<feature type="domain" description="DUF4220" evidence="2">
    <location>
        <begin position="32"/>
        <end position="399"/>
    </location>
</feature>
<reference evidence="3" key="1">
    <citation type="journal article" date="2022" name="Cell">
        <title>Repeat-based holocentromeres influence genome architecture and karyotype evolution.</title>
        <authorList>
            <person name="Hofstatter P.G."/>
            <person name="Thangavel G."/>
            <person name="Lux T."/>
            <person name="Neumann P."/>
            <person name="Vondrak T."/>
            <person name="Novak P."/>
            <person name="Zhang M."/>
            <person name="Costa L."/>
            <person name="Castellani M."/>
            <person name="Scott A."/>
            <person name="Toegelov H."/>
            <person name="Fuchs J."/>
            <person name="Mata-Sucre Y."/>
            <person name="Dias Y."/>
            <person name="Vanzela A.L.L."/>
            <person name="Huettel B."/>
            <person name="Almeida C.C.S."/>
            <person name="Simkova H."/>
            <person name="Souza G."/>
            <person name="Pedrosa-Harand A."/>
            <person name="Macas J."/>
            <person name="Mayer K.F.X."/>
            <person name="Houben A."/>
            <person name="Marques A."/>
        </authorList>
    </citation>
    <scope>NUCLEOTIDE SEQUENCE</scope>
    <source>
        <strain evidence="3">RhyBre1mFocal</strain>
    </source>
</reference>
<keyword evidence="1" id="KW-1133">Transmembrane helix</keyword>
<dbReference type="OrthoDB" id="600690at2759"/>
<dbReference type="Pfam" id="PF04578">
    <property type="entry name" value="DUF594"/>
    <property type="match status" value="1"/>
</dbReference>
<dbReference type="InterPro" id="IPR025315">
    <property type="entry name" value="DUF4220"/>
</dbReference>
<organism evidence="3 4">
    <name type="scientific">Rhynchospora breviuscula</name>
    <dbReference type="NCBI Taxonomy" id="2022672"/>
    <lineage>
        <taxon>Eukaryota</taxon>
        <taxon>Viridiplantae</taxon>
        <taxon>Streptophyta</taxon>
        <taxon>Embryophyta</taxon>
        <taxon>Tracheophyta</taxon>
        <taxon>Spermatophyta</taxon>
        <taxon>Magnoliopsida</taxon>
        <taxon>Liliopsida</taxon>
        <taxon>Poales</taxon>
        <taxon>Cyperaceae</taxon>
        <taxon>Cyperoideae</taxon>
        <taxon>Rhynchosporeae</taxon>
        <taxon>Rhynchospora</taxon>
    </lineage>
</organism>
<keyword evidence="1" id="KW-0812">Transmembrane</keyword>
<comment type="caution">
    <text evidence="3">The sequence shown here is derived from an EMBL/GenBank/DDBJ whole genome shotgun (WGS) entry which is preliminary data.</text>
</comment>
<keyword evidence="4" id="KW-1185">Reference proteome</keyword>
<sequence>MVARYVLDLFRSRSSNRILQLSLVILDCLPYIYLDFAIGFMQLKKSKNDIFQVWAVVMVTLQYSISAVRPSGICREQKPLKDMMTSLWTANLLGTKTTKLKAPLWLLWSLNSVRLILGFVDSELASTRQQRNVYLITEYMRNEHKISVTGYNPQDMKGYKYLVWGEDEQKVDTHAPEYRVQMSVTKETKFFTMEKIWEEKSALFHNNTDSKGLKDLCLSFAWFKLLRRRFLGLPLYEARHQKTKDLVDELLKDKDYDRAFRIIKLELAFLTDFYYTRFGSIFANGVPVLRSVLSVSVVGICIYLLSVFGSLHVHFVGDSETDKNLNNTEKVSNNLILIVTWILVVSLMLKELWEIVTYVVSDWTKIILICNAFQKKWWMKCPGVLLLMRTILRGKLDPRFKLAINEVKRAISNSVRQLLQNPNLLESYLSSAADDSNLNLEGNAQISSAGNLVPETRKILVWHIATCYCEFTLLRVGDNAPKIASLNSPFILENLGEVEEGLESHYKAAVTLSQYTCHLLNLSAPLVPDHILVTKELFQSTQKYTRESLRLCDTWFEIIEKLNHIENEVDIDEEEKGKTILKKGVRLGKELIEVMGNNKTLWKFLEKFWSGYLLYVASSTKPADHKHTLSRGGEFVTHVWALLSHAGILGRYGQYQQETEH</sequence>
<gene>
    <name evidence="3" type="ORF">LUZ63_000620</name>
</gene>
<protein>
    <recommendedName>
        <fullName evidence="2">DUF4220 domain-containing protein</fullName>
    </recommendedName>
</protein>
<evidence type="ECO:0000313" key="3">
    <source>
        <dbReference type="EMBL" id="KAJ1700841.1"/>
    </source>
</evidence>
<dbReference type="EMBL" id="JAMQYH010000001">
    <property type="protein sequence ID" value="KAJ1700841.1"/>
    <property type="molecule type" value="Genomic_DNA"/>
</dbReference>
<evidence type="ECO:0000259" key="2">
    <source>
        <dbReference type="Pfam" id="PF13968"/>
    </source>
</evidence>
<name>A0A9Q0HWB1_9POAL</name>
<dbReference type="AlphaFoldDB" id="A0A9Q0HWB1"/>
<accession>A0A9Q0HWB1</accession>
<dbReference type="Pfam" id="PF13968">
    <property type="entry name" value="DUF4220"/>
    <property type="match status" value="1"/>
</dbReference>
<proteinExistence type="predicted"/>
<feature type="transmembrane region" description="Helical" evidence="1">
    <location>
        <begin position="21"/>
        <end position="43"/>
    </location>
</feature>
<evidence type="ECO:0000313" key="4">
    <source>
        <dbReference type="Proteomes" id="UP001151287"/>
    </source>
</evidence>